<keyword evidence="4" id="KW-1185">Reference proteome</keyword>
<keyword evidence="1" id="KW-0732">Signal</keyword>
<dbReference type="InterPro" id="IPR021255">
    <property type="entry name" value="DUF2807"/>
</dbReference>
<protein>
    <submittedName>
        <fullName evidence="3">Putative auto-transporter adhesin, head GIN domain</fullName>
    </submittedName>
</protein>
<dbReference type="EMBL" id="FRCX01000001">
    <property type="protein sequence ID" value="SHM28370.1"/>
    <property type="molecule type" value="Genomic_DNA"/>
</dbReference>
<proteinExistence type="predicted"/>
<dbReference type="Pfam" id="PF10988">
    <property type="entry name" value="DUF2807"/>
    <property type="match status" value="1"/>
</dbReference>
<evidence type="ECO:0000259" key="2">
    <source>
        <dbReference type="Pfam" id="PF10988"/>
    </source>
</evidence>
<accession>A0A1M7HIS1</accession>
<dbReference type="RefSeq" id="WP_072780621.1">
    <property type="nucleotide sequence ID" value="NZ_FRCX01000001.1"/>
</dbReference>
<dbReference type="STRING" id="551987.SAMN05192549_101191"/>
<dbReference type="Gene3D" id="2.160.20.120">
    <property type="match status" value="1"/>
</dbReference>
<sequence>MKKLFQFGLLFAAFCALFGRADAADDTETRVVTIDARVVRVKLDGVVDLKLRQGDVPSLRLIGEKRYLDKLMASQSGDTLHLETEGRGIKIGRGATRAELVLPMLREVVSEGVGSTEINGFSGEELELTMDGAGSMKVVCDYRVVKANLGGVGSMNLWVSENDRTDLDLRGAGYITLGGRSKLLKADLGGVGGLNAQQFQADSVNVELSGLGNATVNAKTNATLNLSGLGSVIVYGKPLNRNVSVDGLGKVSWK</sequence>
<evidence type="ECO:0000313" key="3">
    <source>
        <dbReference type="EMBL" id="SHM28370.1"/>
    </source>
</evidence>
<feature type="signal peptide" evidence="1">
    <location>
        <begin position="1"/>
        <end position="23"/>
    </location>
</feature>
<reference evidence="4" key="1">
    <citation type="submission" date="2016-11" db="EMBL/GenBank/DDBJ databases">
        <authorList>
            <person name="Varghese N."/>
            <person name="Submissions S."/>
        </authorList>
    </citation>
    <scope>NUCLEOTIDE SEQUENCE [LARGE SCALE GENOMIC DNA]</scope>
    <source>
        <strain evidence="4">Sac-22</strain>
    </source>
</reference>
<dbReference type="OrthoDB" id="8706990at2"/>
<feature type="chain" id="PRO_5013087957" evidence="1">
    <location>
        <begin position="24"/>
        <end position="254"/>
    </location>
</feature>
<feature type="domain" description="Putative auto-transporter adhesin head GIN" evidence="2">
    <location>
        <begin position="41"/>
        <end position="238"/>
    </location>
</feature>
<gene>
    <name evidence="3" type="ORF">SAMN05192549_101191</name>
</gene>
<dbReference type="AlphaFoldDB" id="A0A1M7HIS1"/>
<dbReference type="Proteomes" id="UP000184339">
    <property type="component" value="Unassembled WGS sequence"/>
</dbReference>
<evidence type="ECO:0000256" key="1">
    <source>
        <dbReference type="SAM" id="SignalP"/>
    </source>
</evidence>
<name>A0A1M7HIS1_9BURK</name>
<organism evidence="3 4">
    <name type="scientific">Duganella sacchari</name>
    <dbReference type="NCBI Taxonomy" id="551987"/>
    <lineage>
        <taxon>Bacteria</taxon>
        <taxon>Pseudomonadati</taxon>
        <taxon>Pseudomonadota</taxon>
        <taxon>Betaproteobacteria</taxon>
        <taxon>Burkholderiales</taxon>
        <taxon>Oxalobacteraceae</taxon>
        <taxon>Telluria group</taxon>
        <taxon>Duganella</taxon>
    </lineage>
</organism>
<evidence type="ECO:0000313" key="4">
    <source>
        <dbReference type="Proteomes" id="UP000184339"/>
    </source>
</evidence>